<accession>A0A0F9TE34</accession>
<evidence type="ECO:0000313" key="1">
    <source>
        <dbReference type="EMBL" id="KKN73157.1"/>
    </source>
</evidence>
<reference evidence="1" key="1">
    <citation type="journal article" date="2015" name="Nature">
        <title>Complex archaea that bridge the gap between prokaryotes and eukaryotes.</title>
        <authorList>
            <person name="Spang A."/>
            <person name="Saw J.H."/>
            <person name="Jorgensen S.L."/>
            <person name="Zaremba-Niedzwiedzka K."/>
            <person name="Martijn J."/>
            <person name="Lind A.E."/>
            <person name="van Eijk R."/>
            <person name="Schleper C."/>
            <person name="Guy L."/>
            <person name="Ettema T.J."/>
        </authorList>
    </citation>
    <scope>NUCLEOTIDE SEQUENCE</scope>
</reference>
<comment type="caution">
    <text evidence="1">The sequence shown here is derived from an EMBL/GenBank/DDBJ whole genome shotgun (WGS) entry which is preliminary data.</text>
</comment>
<sequence length="100" mass="11509">MAEKKYQKLLSADVDSELVDLFLTQADERGYKKKRALAAATKLWVELPVEIQGQFINQSLNANSFLILVQGIVDERIEKGYADGKKFLAKRQKRKRPRKD</sequence>
<dbReference type="AlphaFoldDB" id="A0A0F9TE34"/>
<proteinExistence type="predicted"/>
<protein>
    <submittedName>
        <fullName evidence="1">Uncharacterized protein</fullName>
    </submittedName>
</protein>
<dbReference type="EMBL" id="LAZR01000349">
    <property type="protein sequence ID" value="KKN73157.1"/>
    <property type="molecule type" value="Genomic_DNA"/>
</dbReference>
<organism evidence="1">
    <name type="scientific">marine sediment metagenome</name>
    <dbReference type="NCBI Taxonomy" id="412755"/>
    <lineage>
        <taxon>unclassified sequences</taxon>
        <taxon>metagenomes</taxon>
        <taxon>ecological metagenomes</taxon>
    </lineage>
</organism>
<name>A0A0F9TE34_9ZZZZ</name>
<gene>
    <name evidence="1" type="ORF">LCGC14_0403300</name>
</gene>